<dbReference type="Proteomes" id="UP000662074">
    <property type="component" value="Unassembled WGS sequence"/>
</dbReference>
<dbReference type="PROSITE" id="PS01124">
    <property type="entry name" value="HTH_ARAC_FAMILY_2"/>
    <property type="match status" value="1"/>
</dbReference>
<dbReference type="PRINTS" id="PR00032">
    <property type="entry name" value="HTHARAC"/>
</dbReference>
<name>A0A917JCF6_9SPHI</name>
<dbReference type="InterPro" id="IPR037923">
    <property type="entry name" value="HTH-like"/>
</dbReference>
<dbReference type="Gene3D" id="1.10.10.60">
    <property type="entry name" value="Homeodomain-like"/>
    <property type="match status" value="1"/>
</dbReference>
<sequence>MKKEIPVYDICTLSEFKQEDILISRFSPYLAQHHNLSLAHKHTFYHLVLFTEGAGTHAIDFEQFEVKPNQIYFMIPGQVHSWSFEGKVDGYVINFSTSFFQSFLLKPDYLEQFSFFNGHIHDAVINLPEAERPGILLLFEQLITESEKGERLGTDMVKALLLQVFIKTGRLGHEKQGSSINAYNYTLLKNFQKLIELHYQTLRLPKDYAELLYITPNHLNALCKDVLGLPAGEVIRNRIVLEAKRLLINLHLTISEIALKLGFDDNSYFTKFFKKQTGLTPEEFRKDTLKTTNHKNIKLR</sequence>
<dbReference type="SMART" id="SM00342">
    <property type="entry name" value="HTH_ARAC"/>
    <property type="match status" value="1"/>
</dbReference>
<dbReference type="GO" id="GO:0003700">
    <property type="term" value="F:DNA-binding transcription factor activity"/>
    <property type="evidence" value="ECO:0007669"/>
    <property type="project" value="InterPro"/>
</dbReference>
<dbReference type="InterPro" id="IPR020449">
    <property type="entry name" value="Tscrpt_reg_AraC-type_HTH"/>
</dbReference>
<dbReference type="AlphaFoldDB" id="A0A917JCF6"/>
<evidence type="ECO:0000256" key="1">
    <source>
        <dbReference type="ARBA" id="ARBA00023015"/>
    </source>
</evidence>
<keyword evidence="2" id="KW-0238">DNA-binding</keyword>
<keyword evidence="6" id="KW-1185">Reference proteome</keyword>
<reference evidence="5" key="1">
    <citation type="journal article" date="2014" name="Int. J. Syst. Evol. Microbiol.">
        <title>Complete genome sequence of Corynebacterium casei LMG S-19264T (=DSM 44701T), isolated from a smear-ripened cheese.</title>
        <authorList>
            <consortium name="US DOE Joint Genome Institute (JGI-PGF)"/>
            <person name="Walter F."/>
            <person name="Albersmeier A."/>
            <person name="Kalinowski J."/>
            <person name="Ruckert C."/>
        </authorList>
    </citation>
    <scope>NUCLEOTIDE SEQUENCE</scope>
    <source>
        <strain evidence="5">CCM 8711</strain>
    </source>
</reference>
<dbReference type="PANTHER" id="PTHR43280:SF32">
    <property type="entry name" value="TRANSCRIPTIONAL REGULATORY PROTEIN"/>
    <property type="match status" value="1"/>
</dbReference>
<dbReference type="InterPro" id="IPR003313">
    <property type="entry name" value="AraC-bd"/>
</dbReference>
<dbReference type="EMBL" id="BMDO01000009">
    <property type="protein sequence ID" value="GGI51900.1"/>
    <property type="molecule type" value="Genomic_DNA"/>
</dbReference>
<dbReference type="SUPFAM" id="SSF51215">
    <property type="entry name" value="Regulatory protein AraC"/>
    <property type="match status" value="1"/>
</dbReference>
<evidence type="ECO:0000259" key="4">
    <source>
        <dbReference type="PROSITE" id="PS01124"/>
    </source>
</evidence>
<dbReference type="PANTHER" id="PTHR43280">
    <property type="entry name" value="ARAC-FAMILY TRANSCRIPTIONAL REGULATOR"/>
    <property type="match status" value="1"/>
</dbReference>
<gene>
    <name evidence="5" type="ORF">GCM10011425_31120</name>
</gene>
<reference evidence="5" key="2">
    <citation type="submission" date="2020-09" db="EMBL/GenBank/DDBJ databases">
        <authorList>
            <person name="Sun Q."/>
            <person name="Sedlacek I."/>
        </authorList>
    </citation>
    <scope>NUCLEOTIDE SEQUENCE</scope>
    <source>
        <strain evidence="5">CCM 8711</strain>
    </source>
</reference>
<evidence type="ECO:0000313" key="5">
    <source>
        <dbReference type="EMBL" id="GGI51900.1"/>
    </source>
</evidence>
<organism evidence="5 6">
    <name type="scientific">Mucilaginibacter galii</name>
    <dbReference type="NCBI Taxonomy" id="2005073"/>
    <lineage>
        <taxon>Bacteria</taxon>
        <taxon>Pseudomonadati</taxon>
        <taxon>Bacteroidota</taxon>
        <taxon>Sphingobacteriia</taxon>
        <taxon>Sphingobacteriales</taxon>
        <taxon>Sphingobacteriaceae</taxon>
        <taxon>Mucilaginibacter</taxon>
    </lineage>
</organism>
<protein>
    <submittedName>
        <fullName evidence="5">AraC family transcriptional regulator</fullName>
    </submittedName>
</protein>
<dbReference type="InterPro" id="IPR018060">
    <property type="entry name" value="HTH_AraC"/>
</dbReference>
<evidence type="ECO:0000256" key="2">
    <source>
        <dbReference type="ARBA" id="ARBA00023125"/>
    </source>
</evidence>
<dbReference type="InterPro" id="IPR014710">
    <property type="entry name" value="RmlC-like_jellyroll"/>
</dbReference>
<dbReference type="Pfam" id="PF12833">
    <property type="entry name" value="HTH_18"/>
    <property type="match status" value="1"/>
</dbReference>
<comment type="caution">
    <text evidence="5">The sequence shown here is derived from an EMBL/GenBank/DDBJ whole genome shotgun (WGS) entry which is preliminary data.</text>
</comment>
<accession>A0A917JCF6</accession>
<dbReference type="Gene3D" id="2.60.120.10">
    <property type="entry name" value="Jelly Rolls"/>
    <property type="match status" value="1"/>
</dbReference>
<keyword evidence="3" id="KW-0804">Transcription</keyword>
<keyword evidence="1" id="KW-0805">Transcription regulation</keyword>
<proteinExistence type="predicted"/>
<dbReference type="Pfam" id="PF02311">
    <property type="entry name" value="AraC_binding"/>
    <property type="match status" value="1"/>
</dbReference>
<evidence type="ECO:0000256" key="3">
    <source>
        <dbReference type="ARBA" id="ARBA00023163"/>
    </source>
</evidence>
<evidence type="ECO:0000313" key="6">
    <source>
        <dbReference type="Proteomes" id="UP000662074"/>
    </source>
</evidence>
<dbReference type="InterPro" id="IPR009057">
    <property type="entry name" value="Homeodomain-like_sf"/>
</dbReference>
<dbReference type="RefSeq" id="WP_188418008.1">
    <property type="nucleotide sequence ID" value="NZ_BMDO01000009.1"/>
</dbReference>
<feature type="domain" description="HTH araC/xylS-type" evidence="4">
    <location>
        <begin position="189"/>
        <end position="287"/>
    </location>
</feature>
<dbReference type="GO" id="GO:0043565">
    <property type="term" value="F:sequence-specific DNA binding"/>
    <property type="evidence" value="ECO:0007669"/>
    <property type="project" value="InterPro"/>
</dbReference>
<dbReference type="SUPFAM" id="SSF46689">
    <property type="entry name" value="Homeodomain-like"/>
    <property type="match status" value="1"/>
</dbReference>